<dbReference type="OrthoDB" id="591557at2759"/>
<gene>
    <name evidence="1" type="ORF">H5410_005907</name>
</gene>
<protein>
    <submittedName>
        <fullName evidence="1">Uncharacterized protein</fullName>
    </submittedName>
</protein>
<comment type="caution">
    <text evidence="1">The sequence shown here is derived from an EMBL/GenBank/DDBJ whole genome shotgun (WGS) entry which is preliminary data.</text>
</comment>
<name>A0A9J6A861_SOLCO</name>
<sequence length="156" mass="18052">MESEIQTLNPVFLLVELIAEILLRLQVKYLLKFNVLMFDSHENNLMDCSVSSLFYDHVTRIIDLDYPAKISYESIKLVGSVNGVICVAIKEKDLNKLSSSETGFFYMNGFGYNALHNDYKVMVIYKNVGDDNLHYNVGKIYSLNNNSWKRLYDLQM</sequence>
<dbReference type="AlphaFoldDB" id="A0A9J6A861"/>
<proteinExistence type="predicted"/>
<accession>A0A9J6A861</accession>
<evidence type="ECO:0000313" key="2">
    <source>
        <dbReference type="Proteomes" id="UP000824120"/>
    </source>
</evidence>
<dbReference type="Proteomes" id="UP000824120">
    <property type="component" value="Chromosome 2"/>
</dbReference>
<keyword evidence="2" id="KW-1185">Reference proteome</keyword>
<reference evidence="1 2" key="1">
    <citation type="submission" date="2020-09" db="EMBL/GenBank/DDBJ databases">
        <title>De no assembly of potato wild relative species, Solanum commersonii.</title>
        <authorList>
            <person name="Cho K."/>
        </authorList>
    </citation>
    <scope>NUCLEOTIDE SEQUENCE [LARGE SCALE GENOMIC DNA]</scope>
    <source>
        <strain evidence="1">LZ3.2</strain>
        <tissue evidence="1">Leaf</tissue>
    </source>
</reference>
<organism evidence="1 2">
    <name type="scientific">Solanum commersonii</name>
    <name type="common">Commerson's wild potato</name>
    <name type="synonym">Commerson's nightshade</name>
    <dbReference type="NCBI Taxonomy" id="4109"/>
    <lineage>
        <taxon>Eukaryota</taxon>
        <taxon>Viridiplantae</taxon>
        <taxon>Streptophyta</taxon>
        <taxon>Embryophyta</taxon>
        <taxon>Tracheophyta</taxon>
        <taxon>Spermatophyta</taxon>
        <taxon>Magnoliopsida</taxon>
        <taxon>eudicotyledons</taxon>
        <taxon>Gunneridae</taxon>
        <taxon>Pentapetalae</taxon>
        <taxon>asterids</taxon>
        <taxon>lamiids</taxon>
        <taxon>Solanales</taxon>
        <taxon>Solanaceae</taxon>
        <taxon>Solanoideae</taxon>
        <taxon>Solaneae</taxon>
        <taxon>Solanum</taxon>
    </lineage>
</organism>
<evidence type="ECO:0000313" key="1">
    <source>
        <dbReference type="EMBL" id="KAG5620689.1"/>
    </source>
</evidence>
<dbReference type="EMBL" id="JACXVP010000002">
    <property type="protein sequence ID" value="KAG5620689.1"/>
    <property type="molecule type" value="Genomic_DNA"/>
</dbReference>